<keyword evidence="2" id="KW-1185">Reference proteome</keyword>
<dbReference type="AlphaFoldDB" id="A0A7D5GNQ9"/>
<gene>
    <name evidence="1" type="ORF">HYG82_01230</name>
</gene>
<dbReference type="EMBL" id="CP058601">
    <property type="protein sequence ID" value="QLG51112.1"/>
    <property type="molecule type" value="Genomic_DNA"/>
</dbReference>
<protein>
    <submittedName>
        <fullName evidence="1">Uncharacterized protein</fullName>
    </submittedName>
</protein>
<evidence type="ECO:0000313" key="1">
    <source>
        <dbReference type="EMBL" id="QLG51112.1"/>
    </source>
</evidence>
<accession>A0A7D5GNQ9</accession>
<dbReference type="Proteomes" id="UP000509241">
    <property type="component" value="Chromosome"/>
</dbReference>
<dbReference type="OrthoDB" id="203934at2157"/>
<sequence length="100" mass="11060">MLVFSYDYFPGGSFEVISELQQNTVVDMLVVGGETVDEISQPDEWSGYVIRYDMENDEAAGVTTFLFTRSEDLSVDDSESLGEDAQMFSPALNLLAADLD</sequence>
<proteinExistence type="predicted"/>
<dbReference type="KEGG" id="haly:HYG82_01230"/>
<reference evidence="1 2" key="1">
    <citation type="submission" date="2020-07" db="EMBL/GenBank/DDBJ databases">
        <authorList>
            <person name="Cui H."/>
        </authorList>
    </citation>
    <scope>NUCLEOTIDE SEQUENCE [LARGE SCALE GENOMIC DNA]</scope>
    <source>
        <strain evidence="1 2">YPL8</strain>
    </source>
</reference>
<evidence type="ECO:0000313" key="2">
    <source>
        <dbReference type="Proteomes" id="UP000509241"/>
    </source>
</evidence>
<name>A0A7D5GNQ9_9EURY</name>
<organism evidence="1 2">
    <name type="scientific">Natrinema halophilum</name>
    <dbReference type="NCBI Taxonomy" id="1699371"/>
    <lineage>
        <taxon>Archaea</taxon>
        <taxon>Methanobacteriati</taxon>
        <taxon>Methanobacteriota</taxon>
        <taxon>Stenosarchaea group</taxon>
        <taxon>Halobacteria</taxon>
        <taxon>Halobacteriales</taxon>
        <taxon>Natrialbaceae</taxon>
        <taxon>Natrinema</taxon>
    </lineage>
</organism>